<dbReference type="CDD" id="cd09725">
    <property type="entry name" value="Cas2_I_II_III"/>
    <property type="match status" value="1"/>
</dbReference>
<evidence type="ECO:0000256" key="3">
    <source>
        <dbReference type="ARBA" id="ARBA00022722"/>
    </source>
</evidence>
<dbReference type="GO" id="GO:0043571">
    <property type="term" value="P:maintenance of CRISPR repeat elements"/>
    <property type="evidence" value="ECO:0007669"/>
    <property type="project" value="UniProtKB-UniRule"/>
</dbReference>
<protein>
    <recommendedName>
        <fullName evidence="9">CRISPR-associated endoribonuclease Cas2</fullName>
        <ecNumber evidence="9">3.1.-.-</ecNumber>
    </recommendedName>
</protein>
<dbReference type="GO" id="GO:0051607">
    <property type="term" value="P:defense response to virus"/>
    <property type="evidence" value="ECO:0007669"/>
    <property type="project" value="UniProtKB-UniRule"/>
</dbReference>
<comment type="function">
    <text evidence="9">CRISPR (clustered regularly interspaced short palindromic repeat), is an adaptive immune system that provides protection against mobile genetic elements (viruses, transposable elements and conjugative plasmids). CRISPR clusters contain sequences complementary to antecedent mobile elements and target invading nucleic acids. CRISPR clusters are transcribed and processed into CRISPR RNA (crRNA). Functions as a ssRNA-specific endoribonuclease. Involved in the integration of spacer DNA into the CRISPR cassette.</text>
</comment>
<dbReference type="AlphaFoldDB" id="A0A1F5EMZ5"/>
<evidence type="ECO:0000313" key="10">
    <source>
        <dbReference type="EMBL" id="OGD68771.1"/>
    </source>
</evidence>
<feature type="binding site" evidence="9">
    <location>
        <position position="7"/>
    </location>
    <ligand>
        <name>Mg(2+)</name>
        <dbReference type="ChEBI" id="CHEBI:18420"/>
        <note>catalytic</note>
    </ligand>
</feature>
<dbReference type="InterPro" id="IPR019199">
    <property type="entry name" value="Virulence_VapD/CRISPR_Cas2"/>
</dbReference>
<dbReference type="STRING" id="1797579.A2996_00930"/>
<dbReference type="Gene3D" id="3.30.70.240">
    <property type="match status" value="1"/>
</dbReference>
<evidence type="ECO:0000256" key="1">
    <source>
        <dbReference type="ARBA" id="ARBA00001946"/>
    </source>
</evidence>
<dbReference type="GO" id="GO:0046872">
    <property type="term" value="F:metal ion binding"/>
    <property type="evidence" value="ECO:0007669"/>
    <property type="project" value="UniProtKB-UniRule"/>
</dbReference>
<keyword evidence="7 9" id="KW-0460">Magnesium</keyword>
<keyword evidence="8 9" id="KW-0051">Antiviral defense</keyword>
<name>A0A1F5EMZ5_9BACT</name>
<keyword evidence="5 9" id="KW-0255">Endonuclease</keyword>
<evidence type="ECO:0000256" key="7">
    <source>
        <dbReference type="ARBA" id="ARBA00022842"/>
    </source>
</evidence>
<accession>A0A1F5EMZ5</accession>
<comment type="similarity">
    <text evidence="2 9">Belongs to the CRISPR-associated endoribonuclease Cas2 protein family.</text>
</comment>
<evidence type="ECO:0000256" key="8">
    <source>
        <dbReference type="ARBA" id="ARBA00023118"/>
    </source>
</evidence>
<dbReference type="PANTHER" id="PTHR34405:SF3">
    <property type="entry name" value="CRISPR-ASSOCIATED ENDORIBONUCLEASE CAS2 3"/>
    <property type="match status" value="1"/>
</dbReference>
<dbReference type="GO" id="GO:0016787">
    <property type="term" value="F:hydrolase activity"/>
    <property type="evidence" value="ECO:0007669"/>
    <property type="project" value="UniProtKB-KW"/>
</dbReference>
<reference evidence="10 11" key="1">
    <citation type="journal article" date="2016" name="Nat. Commun.">
        <title>Thousands of microbial genomes shed light on interconnected biogeochemical processes in an aquifer system.</title>
        <authorList>
            <person name="Anantharaman K."/>
            <person name="Brown C.T."/>
            <person name="Hug L.A."/>
            <person name="Sharon I."/>
            <person name="Castelle C.J."/>
            <person name="Probst A.J."/>
            <person name="Thomas B.C."/>
            <person name="Singh A."/>
            <person name="Wilkins M.J."/>
            <person name="Karaoz U."/>
            <person name="Brodie E.L."/>
            <person name="Williams K.H."/>
            <person name="Hubbard S.S."/>
            <person name="Banfield J.F."/>
        </authorList>
    </citation>
    <scope>NUCLEOTIDE SEQUENCE [LARGE SCALE GENOMIC DNA]</scope>
</reference>
<comment type="caution">
    <text evidence="10">The sequence shown here is derived from an EMBL/GenBank/DDBJ whole genome shotgun (WGS) entry which is preliminary data.</text>
</comment>
<dbReference type="EC" id="3.1.-.-" evidence="9"/>
<evidence type="ECO:0000256" key="2">
    <source>
        <dbReference type="ARBA" id="ARBA00009959"/>
    </source>
</evidence>
<gene>
    <name evidence="9" type="primary">cas2</name>
    <name evidence="10" type="ORF">A2996_00930</name>
</gene>
<dbReference type="PANTHER" id="PTHR34405">
    <property type="entry name" value="CRISPR-ASSOCIATED ENDORIBONUCLEASE CAS2"/>
    <property type="match status" value="1"/>
</dbReference>
<dbReference type="GO" id="GO:0004521">
    <property type="term" value="F:RNA endonuclease activity"/>
    <property type="evidence" value="ECO:0007669"/>
    <property type="project" value="InterPro"/>
</dbReference>
<evidence type="ECO:0000256" key="5">
    <source>
        <dbReference type="ARBA" id="ARBA00022759"/>
    </source>
</evidence>
<dbReference type="InterPro" id="IPR021127">
    <property type="entry name" value="CRISPR_associated_Cas2"/>
</dbReference>
<dbReference type="SUPFAM" id="SSF143430">
    <property type="entry name" value="TTP0101/SSO1404-like"/>
    <property type="match status" value="1"/>
</dbReference>
<keyword evidence="4 9" id="KW-0479">Metal-binding</keyword>
<comment type="cofactor">
    <cofactor evidence="1 9">
        <name>Mg(2+)</name>
        <dbReference type="ChEBI" id="CHEBI:18420"/>
    </cofactor>
</comment>
<proteinExistence type="inferred from homology"/>
<dbReference type="Proteomes" id="UP000176865">
    <property type="component" value="Unassembled WGS sequence"/>
</dbReference>
<evidence type="ECO:0000256" key="9">
    <source>
        <dbReference type="HAMAP-Rule" id="MF_01471"/>
    </source>
</evidence>
<dbReference type="EMBL" id="MFAB01000016">
    <property type="protein sequence ID" value="OGD68771.1"/>
    <property type="molecule type" value="Genomic_DNA"/>
</dbReference>
<organism evidence="10 11">
    <name type="scientific">Candidatus Campbellbacteria bacterium RIFCSPLOWO2_01_FULL_34_15</name>
    <dbReference type="NCBI Taxonomy" id="1797579"/>
    <lineage>
        <taxon>Bacteria</taxon>
        <taxon>Candidatus Campbelliibacteriota</taxon>
    </lineage>
</organism>
<evidence type="ECO:0000313" key="11">
    <source>
        <dbReference type="Proteomes" id="UP000176865"/>
    </source>
</evidence>
<dbReference type="Pfam" id="PF09827">
    <property type="entry name" value="CRISPR_Cas2"/>
    <property type="match status" value="1"/>
</dbReference>
<evidence type="ECO:0000256" key="4">
    <source>
        <dbReference type="ARBA" id="ARBA00022723"/>
    </source>
</evidence>
<comment type="subunit">
    <text evidence="9">Homodimer, forms a heterotetramer with a Cas1 homodimer.</text>
</comment>
<sequence>MFLISYDFHSDKTRAKFSKFLKKYGRRIQYSVFEIKNSDRVLQNILKEIKLKYQKNFTGADSVVIITVCEGCKKKVERFGYAKNDEKDVLIFN</sequence>
<dbReference type="HAMAP" id="MF_01471">
    <property type="entry name" value="Cas2"/>
    <property type="match status" value="1"/>
</dbReference>
<keyword evidence="3 9" id="KW-0540">Nuclease</keyword>
<keyword evidence="6 9" id="KW-0378">Hydrolase</keyword>
<evidence type="ECO:0000256" key="6">
    <source>
        <dbReference type="ARBA" id="ARBA00022801"/>
    </source>
</evidence>
<dbReference type="NCBIfam" id="TIGR01573">
    <property type="entry name" value="cas2"/>
    <property type="match status" value="1"/>
</dbReference>